<reference evidence="1" key="1">
    <citation type="submission" date="2009-01" db="EMBL/GenBank/DDBJ databases">
        <title>The Genome Sequence of Brucella pinnipedialis M292/94/1.</title>
        <authorList>
            <consortium name="The Broad Institute Genome Sequencing Platform"/>
            <person name="Ward D."/>
            <person name="Young S.K."/>
            <person name="Kodira C.D."/>
            <person name="Zeng Q."/>
            <person name="Koehrsen M."/>
            <person name="Alvarado L."/>
            <person name="Berlin A."/>
            <person name="Borenstein D."/>
            <person name="Chen Z."/>
            <person name="Engels R."/>
            <person name="Freedman E."/>
            <person name="Gellesch M."/>
            <person name="Goldberg J."/>
            <person name="Griggs A."/>
            <person name="Gujja S."/>
            <person name="Heiman D."/>
            <person name="Hepburn T."/>
            <person name="Howarth C."/>
            <person name="Jen D."/>
            <person name="Larson L."/>
            <person name="Lewis B."/>
            <person name="Mehta T."/>
            <person name="Park D."/>
            <person name="Pearson M."/>
            <person name="Roberts A."/>
            <person name="Saif S."/>
            <person name="Shea T."/>
            <person name="Shenoy N."/>
            <person name="Sisk P."/>
            <person name="Stolte C."/>
            <person name="Sykes S."/>
            <person name="Walk T."/>
            <person name="White J."/>
            <person name="Yandava C."/>
            <person name="Whatmore A.M."/>
            <person name="Perrett L.L."/>
            <person name="O'Callaghan D."/>
            <person name="Nusbaum C."/>
            <person name="Galagan J."/>
            <person name="Birren B."/>
        </authorList>
    </citation>
    <scope>NUCLEOTIDE SEQUENCE [LARGE SCALE GENOMIC DNA]</scope>
    <source>
        <strain evidence="1">M292/94/1</strain>
    </source>
</reference>
<dbReference type="Proteomes" id="UP000004659">
    <property type="component" value="Unassembled WGS sequence"/>
</dbReference>
<gene>
    <name evidence="1" type="ORF">BALG_02523</name>
</gene>
<name>A0A0E1WWH4_9HYPH</name>
<dbReference type="HOGENOM" id="CLU_2951293_0_0_5"/>
<accession>A0A0E1WWH4</accession>
<sequence>MFSDAFLEIQCQGRGIYEWLKRKKAAPDWLDTKHSVDVGFAFIHVVNRPSAVSAWKLPK</sequence>
<evidence type="ECO:0000313" key="1">
    <source>
        <dbReference type="EMBL" id="EEZ29170.1"/>
    </source>
</evidence>
<proteinExistence type="predicted"/>
<organism evidence="1">
    <name type="scientific">Brucella pinnipedialis M292/94/1</name>
    <dbReference type="NCBI Taxonomy" id="520462"/>
    <lineage>
        <taxon>Bacteria</taxon>
        <taxon>Pseudomonadati</taxon>
        <taxon>Pseudomonadota</taxon>
        <taxon>Alphaproteobacteria</taxon>
        <taxon>Hyphomicrobiales</taxon>
        <taxon>Brucellaceae</taxon>
        <taxon>Brucella/Ochrobactrum group</taxon>
        <taxon>Brucella</taxon>
    </lineage>
</organism>
<protein>
    <submittedName>
        <fullName evidence="1">Uncharacterized protein</fullName>
    </submittedName>
</protein>
<dbReference type="AlphaFoldDB" id="A0A0E1WWH4"/>
<dbReference type="EMBL" id="EQ999534">
    <property type="protein sequence ID" value="EEZ29170.1"/>
    <property type="molecule type" value="Genomic_DNA"/>
</dbReference>